<accession>A0AB39CE79</accession>
<proteinExistence type="predicted"/>
<dbReference type="EMBL" id="PQ015379">
    <property type="protein sequence ID" value="XDJ15257.1"/>
    <property type="molecule type" value="Genomic_DNA"/>
</dbReference>
<reference evidence="1" key="1">
    <citation type="submission" date="2024-07" db="EMBL/GenBank/DDBJ databases">
        <authorList>
            <person name="Bringhurst R.M."/>
            <person name="Homer T.E."/>
        </authorList>
    </citation>
    <scope>NUCLEOTIDE SEQUENCE</scope>
</reference>
<organism evidence="1">
    <name type="scientific">Pseudomonas phage HRDY3</name>
    <dbReference type="NCBI Taxonomy" id="3236930"/>
    <lineage>
        <taxon>Viruses</taxon>
    </lineage>
</organism>
<name>A0AB39CE79_9VIRU</name>
<protein>
    <submittedName>
        <fullName evidence="1">Uncharacterized protein</fullName>
    </submittedName>
</protein>
<evidence type="ECO:0000313" key="1">
    <source>
        <dbReference type="EMBL" id="XDJ15257.1"/>
    </source>
</evidence>
<sequence length="57" mass="6631">MQPKDHLKSKAPKYKTRVRPTSRGEFMAYSFFGYYVGYGSSIESAVLRHRKILCELT</sequence>